<dbReference type="PANTHER" id="PTHR18934">
    <property type="entry name" value="ATP-DEPENDENT RNA HELICASE"/>
    <property type="match status" value="1"/>
</dbReference>
<keyword evidence="3 8" id="KW-0347">Helicase</keyword>
<evidence type="ECO:0000313" key="8">
    <source>
        <dbReference type="EMBL" id="SFM26301.1"/>
    </source>
</evidence>
<dbReference type="Gene3D" id="1.20.120.1080">
    <property type="match status" value="1"/>
</dbReference>
<dbReference type="PROSITE" id="PS51192">
    <property type="entry name" value="HELICASE_ATP_BIND_1"/>
    <property type="match status" value="1"/>
</dbReference>
<protein>
    <submittedName>
        <fullName evidence="8">ATP-dependent helicase HrpA</fullName>
    </submittedName>
</protein>
<dbReference type="Pfam" id="PF00271">
    <property type="entry name" value="Helicase_C"/>
    <property type="match status" value="1"/>
</dbReference>
<keyword evidence="2" id="KW-0378">Hydrolase</keyword>
<dbReference type="FunFam" id="1.20.120.1080:FF:000005">
    <property type="entry name" value="ATP-dependent helicase HrpA"/>
    <property type="match status" value="1"/>
</dbReference>
<gene>
    <name evidence="8" type="ORF">SAMN05421721_101231</name>
</gene>
<evidence type="ECO:0000259" key="6">
    <source>
        <dbReference type="PROSITE" id="PS51192"/>
    </source>
</evidence>
<dbReference type="InterPro" id="IPR027417">
    <property type="entry name" value="P-loop_NTPase"/>
</dbReference>
<keyword evidence="1" id="KW-0547">Nucleotide-binding</keyword>
<dbReference type="PANTHER" id="PTHR18934:SF99">
    <property type="entry name" value="ATP-DEPENDENT RNA HELICASE DHX37-RELATED"/>
    <property type="match status" value="1"/>
</dbReference>
<keyword evidence="4" id="KW-0067">ATP-binding</keyword>
<feature type="compositionally biased region" description="Basic and acidic residues" evidence="5">
    <location>
        <begin position="64"/>
        <end position="76"/>
    </location>
</feature>
<dbReference type="Pfam" id="PF00270">
    <property type="entry name" value="DEAD"/>
    <property type="match status" value="1"/>
</dbReference>
<dbReference type="Gene3D" id="3.40.50.300">
    <property type="entry name" value="P-loop containing nucleotide triphosphate hydrolases"/>
    <property type="match status" value="2"/>
</dbReference>
<feature type="domain" description="Helicase C-terminal" evidence="7">
    <location>
        <begin position="281"/>
        <end position="448"/>
    </location>
</feature>
<dbReference type="OrthoDB" id="9805617at2"/>
<dbReference type="Pfam" id="PF21010">
    <property type="entry name" value="HA2_C"/>
    <property type="match status" value="1"/>
</dbReference>
<feature type="region of interest" description="Disordered" evidence="5">
    <location>
        <begin position="41"/>
        <end position="80"/>
    </location>
</feature>
<dbReference type="InterPro" id="IPR024590">
    <property type="entry name" value="HrpA_C"/>
</dbReference>
<evidence type="ECO:0000313" key="9">
    <source>
        <dbReference type="Proteomes" id="UP000199556"/>
    </source>
</evidence>
<evidence type="ECO:0000256" key="2">
    <source>
        <dbReference type="ARBA" id="ARBA00022801"/>
    </source>
</evidence>
<evidence type="ECO:0000256" key="3">
    <source>
        <dbReference type="ARBA" id="ARBA00022806"/>
    </source>
</evidence>
<dbReference type="InterPro" id="IPR001650">
    <property type="entry name" value="Helicase_C-like"/>
</dbReference>
<evidence type="ECO:0000256" key="1">
    <source>
        <dbReference type="ARBA" id="ARBA00022741"/>
    </source>
</evidence>
<keyword evidence="9" id="KW-1185">Reference proteome</keyword>
<feature type="domain" description="Helicase ATP-binding" evidence="6">
    <location>
        <begin position="90"/>
        <end position="253"/>
    </location>
</feature>
<dbReference type="EMBL" id="FOUO01000001">
    <property type="protein sequence ID" value="SFM26301.1"/>
    <property type="molecule type" value="Genomic_DNA"/>
</dbReference>
<evidence type="ECO:0000259" key="7">
    <source>
        <dbReference type="PROSITE" id="PS51194"/>
    </source>
</evidence>
<dbReference type="Proteomes" id="UP000199556">
    <property type="component" value="Unassembled WGS sequence"/>
</dbReference>
<dbReference type="GO" id="GO:0016787">
    <property type="term" value="F:hydrolase activity"/>
    <property type="evidence" value="ECO:0007669"/>
    <property type="project" value="UniProtKB-KW"/>
</dbReference>
<dbReference type="SMART" id="SM00490">
    <property type="entry name" value="HELICc"/>
    <property type="match status" value="1"/>
</dbReference>
<dbReference type="NCBIfam" id="TIGR01967">
    <property type="entry name" value="DEAH_box_HrpA"/>
    <property type="match status" value="1"/>
</dbReference>
<dbReference type="Pfam" id="PF11898">
    <property type="entry name" value="DUF3418"/>
    <property type="match status" value="1"/>
</dbReference>
<dbReference type="InterPro" id="IPR014001">
    <property type="entry name" value="Helicase_ATP-bd"/>
</dbReference>
<dbReference type="SUPFAM" id="SSF52540">
    <property type="entry name" value="P-loop containing nucleoside triphosphate hydrolases"/>
    <property type="match status" value="1"/>
</dbReference>
<dbReference type="SMART" id="SM00847">
    <property type="entry name" value="HA2"/>
    <property type="match status" value="1"/>
</dbReference>
<dbReference type="InterPro" id="IPR011545">
    <property type="entry name" value="DEAD/DEAH_box_helicase_dom"/>
</dbReference>
<name>A0A1I4PEV3_ECTMO</name>
<accession>A0A1I4PEV3</accession>
<dbReference type="NCBIfam" id="NF008348">
    <property type="entry name" value="PRK11131.1"/>
    <property type="match status" value="1"/>
</dbReference>
<dbReference type="GO" id="GO:0005524">
    <property type="term" value="F:ATP binding"/>
    <property type="evidence" value="ECO:0007669"/>
    <property type="project" value="UniProtKB-KW"/>
</dbReference>
<dbReference type="InterPro" id="IPR011709">
    <property type="entry name" value="DEAD-box_helicase_OB_fold"/>
</dbReference>
<proteinExistence type="predicted"/>
<reference evidence="8 9" key="1">
    <citation type="submission" date="2016-10" db="EMBL/GenBank/DDBJ databases">
        <authorList>
            <person name="de Groot N.N."/>
        </authorList>
    </citation>
    <scope>NUCLEOTIDE SEQUENCE [LARGE SCALE GENOMIC DNA]</scope>
    <source>
        <strain evidence="8 9">DSM 4180</strain>
    </source>
</reference>
<dbReference type="Pfam" id="PF07717">
    <property type="entry name" value="OB_NTP_bind"/>
    <property type="match status" value="1"/>
</dbReference>
<dbReference type="PROSITE" id="PS51194">
    <property type="entry name" value="HELICASE_CTER"/>
    <property type="match status" value="1"/>
</dbReference>
<dbReference type="InterPro" id="IPR007502">
    <property type="entry name" value="Helicase-assoc_dom"/>
</dbReference>
<sequence length="1297" mass="146735">MSDTDAPLPTADQLESLLPRCLAPDRPELAREIARLRRRMAAGKPADRMQARLHARVEASVQAREQRLESQPRPEFPDDLPVSAHRAEIAALLEKHPVVVVCGETGSGKTTQLPKICLELGRGVDGLIGHTQPRRIAARSVATRIAEEMHGRVGETVGFKVRFSDHVRPDTRIKLMTDGILLAELRSDPDLRAYDTLIIDEAHERSLNIDFLLGYLQRLLERRDDLKLIVTSATLAPERIAAHFGDAPIYHVPGRTYPVEIRYRPVNGEDGADTERDLNDALVEAVDELAGEGPGDILAFLPGEREIREAAEALRKHHPRHTEILPLYARLSAAEQNQVFAPHRGRRVVLATNVAETALTVPGIRYVIDSGLARVARYAWRSRVQRLSLEPVSRASADQRAGRCGRLGPGICIRLYGEEDFLLRPEYTDPEILRSNLASVILQMAHLDLGDPEDFPFVDPPDPRLIRDGFKLLETLQAVDGAHRITDTGRRLARLPLDPMLGAMLLAGAREQALAEVTVIAAMLAIQDPRERPAEKRQAADEAHARYREAGSDFLGYLRLWQDWREQSRHLSQSKLRAWCRERFLSFVRMREWQDLHGQLRQHLNELGLKENQSPAEPDAIHRALLTGLVNQVGMKTERGDYLGARNRRFHIHPGSGLFKGPPAWVMAAEIAETTRVYARECAAIRPEWLETVAAHLLKHQYFEPHFQPRRGTVGAFDHITLHGLVVHPKRRVNYGRVDPEDARRVFIREGLVAGRLRSRAQALEHNRGLIREIEDLEARGRRRDLLADEQVLYDFYDARLPAHVHDAAGFERWRQQAEAEDPHILYLDRDTLLQQQAPDLDAEAFPDHLEIQGLRLPLSYHFDPGHEADGVTLTVPVAALNALDPEVGDWLVPGLREEKATALIRSLPKTLRRHFVPAPDFARAALDRIGEPQGPMIPALARVLREMTGTDIPPEAWQPGRLEAHLVMRYRVVDAQGRELDAGRDLEALRARLAGEAEETFDTHRPGGFEREGITDWDFGPLEEDVTFEQHGATLRGYPALEDRGDCVALTLADHPERAAQLHRAGLRRLFMLGVRDEVKYVYRHLPGIQRLCLQYSPVDRCEALKDDLVFAAVERVFLQDPWPRDGEAFRARLEAGRGELTAQANALCTLAGRILEPYQAIRGRLKGALPLSWVEAAGDIRDQLDHLIQPHFLLDTPAPWLEQFPRYLAAIGRRLERLDQAPEKDRRARVEIEPLWADCKARLARGAPPRQRDALTRYRWRIEELRVSLFAQELGTVEKVSVKRLEEDRRALDRS</sequence>
<dbReference type="STRING" id="195064.SAMN05421721_101231"/>
<dbReference type="InterPro" id="IPR010222">
    <property type="entry name" value="RNA_helicase_HrpA"/>
</dbReference>
<dbReference type="SMART" id="SM00487">
    <property type="entry name" value="DEXDc"/>
    <property type="match status" value="1"/>
</dbReference>
<evidence type="ECO:0000256" key="5">
    <source>
        <dbReference type="SAM" id="MobiDB-lite"/>
    </source>
</evidence>
<dbReference type="SMART" id="SM00382">
    <property type="entry name" value="AAA"/>
    <property type="match status" value="1"/>
</dbReference>
<organism evidence="8 9">
    <name type="scientific">Ectothiorhodospira mobilis</name>
    <dbReference type="NCBI Taxonomy" id="195064"/>
    <lineage>
        <taxon>Bacteria</taxon>
        <taxon>Pseudomonadati</taxon>
        <taxon>Pseudomonadota</taxon>
        <taxon>Gammaproteobacteria</taxon>
        <taxon>Chromatiales</taxon>
        <taxon>Ectothiorhodospiraceae</taxon>
        <taxon>Ectothiorhodospira</taxon>
    </lineage>
</organism>
<dbReference type="GO" id="GO:0003724">
    <property type="term" value="F:RNA helicase activity"/>
    <property type="evidence" value="ECO:0007669"/>
    <property type="project" value="InterPro"/>
</dbReference>
<dbReference type="GO" id="GO:0003723">
    <property type="term" value="F:RNA binding"/>
    <property type="evidence" value="ECO:0007669"/>
    <property type="project" value="TreeGrafter"/>
</dbReference>
<dbReference type="InterPro" id="IPR003593">
    <property type="entry name" value="AAA+_ATPase"/>
</dbReference>
<dbReference type="CDD" id="cd18791">
    <property type="entry name" value="SF2_C_RHA"/>
    <property type="match status" value="1"/>
</dbReference>
<dbReference type="RefSeq" id="WP_090483357.1">
    <property type="nucleotide sequence ID" value="NZ_FOUO01000001.1"/>
</dbReference>
<evidence type="ECO:0000256" key="4">
    <source>
        <dbReference type="ARBA" id="ARBA00022840"/>
    </source>
</evidence>